<dbReference type="InterPro" id="IPR036390">
    <property type="entry name" value="WH_DNA-bd_sf"/>
</dbReference>
<dbReference type="GO" id="GO:0003700">
    <property type="term" value="F:DNA-binding transcription factor activity"/>
    <property type="evidence" value="ECO:0007669"/>
    <property type="project" value="InterPro"/>
</dbReference>
<sequence>MSAAAEPRSAPPTLQLAALADDTRWRILELLGVGARSASELARELPVSRQAIAKHIAVLEAAGLVSSERQGRALRHRAIGASLSDLAGRLDAIGRQWDARLERLAERAEATASAGEGATRP</sequence>
<protein>
    <submittedName>
        <fullName evidence="2">Helix-turn-helix domain-containing protein</fullName>
    </submittedName>
</protein>
<dbReference type="InterPro" id="IPR011991">
    <property type="entry name" value="ArsR-like_HTH"/>
</dbReference>
<dbReference type="PANTHER" id="PTHR38600:SF1">
    <property type="entry name" value="TRANSCRIPTIONAL REGULATORY PROTEIN"/>
    <property type="match status" value="1"/>
</dbReference>
<organism evidence="2 3">
    <name type="scientific">Agrococcus carbonis</name>
    <dbReference type="NCBI Taxonomy" id="684552"/>
    <lineage>
        <taxon>Bacteria</taxon>
        <taxon>Bacillati</taxon>
        <taxon>Actinomycetota</taxon>
        <taxon>Actinomycetes</taxon>
        <taxon>Micrococcales</taxon>
        <taxon>Microbacteriaceae</taxon>
        <taxon>Agrococcus</taxon>
    </lineage>
</organism>
<dbReference type="RefSeq" id="WP_092665452.1">
    <property type="nucleotide sequence ID" value="NZ_LT629734.1"/>
</dbReference>
<dbReference type="STRING" id="684552.SAMN04489719_0394"/>
<dbReference type="Pfam" id="PF12840">
    <property type="entry name" value="HTH_20"/>
    <property type="match status" value="1"/>
</dbReference>
<dbReference type="PROSITE" id="PS50987">
    <property type="entry name" value="HTH_ARSR_2"/>
    <property type="match status" value="1"/>
</dbReference>
<feature type="domain" description="HTH arsR-type" evidence="1">
    <location>
        <begin position="4"/>
        <end position="98"/>
    </location>
</feature>
<evidence type="ECO:0000313" key="3">
    <source>
        <dbReference type="Proteomes" id="UP000199649"/>
    </source>
</evidence>
<dbReference type="SUPFAM" id="SSF46785">
    <property type="entry name" value="Winged helix' DNA-binding domain"/>
    <property type="match status" value="1"/>
</dbReference>
<evidence type="ECO:0000313" key="2">
    <source>
        <dbReference type="EMBL" id="SDR68971.1"/>
    </source>
</evidence>
<dbReference type="PANTHER" id="PTHR38600">
    <property type="entry name" value="TRANSCRIPTIONAL REGULATORY PROTEIN"/>
    <property type="match status" value="1"/>
</dbReference>
<dbReference type="Proteomes" id="UP000199649">
    <property type="component" value="Chromosome I"/>
</dbReference>
<dbReference type="CDD" id="cd00090">
    <property type="entry name" value="HTH_ARSR"/>
    <property type="match status" value="1"/>
</dbReference>
<dbReference type="SMART" id="SM00418">
    <property type="entry name" value="HTH_ARSR"/>
    <property type="match status" value="1"/>
</dbReference>
<dbReference type="NCBIfam" id="NF033788">
    <property type="entry name" value="HTH_metalloreg"/>
    <property type="match status" value="1"/>
</dbReference>
<accession>A0A1H1L311</accession>
<reference evidence="3" key="1">
    <citation type="submission" date="2016-10" db="EMBL/GenBank/DDBJ databases">
        <authorList>
            <person name="Varghese N."/>
            <person name="Submissions S."/>
        </authorList>
    </citation>
    <scope>NUCLEOTIDE SEQUENCE [LARGE SCALE GENOMIC DNA]</scope>
    <source>
        <strain evidence="3">DSM 22965</strain>
    </source>
</reference>
<dbReference type="InterPro" id="IPR001845">
    <property type="entry name" value="HTH_ArsR_DNA-bd_dom"/>
</dbReference>
<proteinExistence type="predicted"/>
<gene>
    <name evidence="2" type="ORF">SAMN04489719_0394</name>
</gene>
<dbReference type="PRINTS" id="PR00778">
    <property type="entry name" value="HTHARSR"/>
</dbReference>
<evidence type="ECO:0000259" key="1">
    <source>
        <dbReference type="PROSITE" id="PS50987"/>
    </source>
</evidence>
<keyword evidence="3" id="KW-1185">Reference proteome</keyword>
<dbReference type="AlphaFoldDB" id="A0A1H1L311"/>
<dbReference type="OrthoDB" id="3630048at2"/>
<dbReference type="EMBL" id="LT629734">
    <property type="protein sequence ID" value="SDR68971.1"/>
    <property type="molecule type" value="Genomic_DNA"/>
</dbReference>
<name>A0A1H1L311_9MICO</name>
<dbReference type="InterPro" id="IPR036388">
    <property type="entry name" value="WH-like_DNA-bd_sf"/>
</dbReference>
<dbReference type="Gene3D" id="1.10.10.10">
    <property type="entry name" value="Winged helix-like DNA-binding domain superfamily/Winged helix DNA-binding domain"/>
    <property type="match status" value="1"/>
</dbReference>